<gene>
    <name evidence="8" type="ORF">CRM94_09955</name>
    <name evidence="7" type="ORF">DM48_2683</name>
    <name evidence="9" type="ORF">NYZ96_32480</name>
</gene>
<feature type="region of interest" description="Disordered" evidence="5">
    <location>
        <begin position="47"/>
        <end position="83"/>
    </location>
</feature>
<protein>
    <submittedName>
        <fullName evidence="8">DNA-binding protein</fullName>
    </submittedName>
    <submittedName>
        <fullName evidence="7">H-NS histone family protein</fullName>
    </submittedName>
</protein>
<dbReference type="SUPFAM" id="SSF81273">
    <property type="entry name" value="H-NS histone-like proteins"/>
    <property type="match status" value="1"/>
</dbReference>
<feature type="compositionally biased region" description="Basic and acidic residues" evidence="5">
    <location>
        <begin position="55"/>
        <end position="70"/>
    </location>
</feature>
<dbReference type="Gene3D" id="4.10.430.30">
    <property type="match status" value="1"/>
</dbReference>
<dbReference type="SMART" id="SM00528">
    <property type="entry name" value="HNS"/>
    <property type="match status" value="1"/>
</dbReference>
<dbReference type="OrthoDB" id="5297879at2"/>
<evidence type="ECO:0000259" key="6">
    <source>
        <dbReference type="SMART" id="SM00528"/>
    </source>
</evidence>
<evidence type="ECO:0000313" key="7">
    <source>
        <dbReference type="EMBL" id="KGC15126.1"/>
    </source>
</evidence>
<feature type="domain" description="DNA-binding protein H-NS-like C-terminal" evidence="6">
    <location>
        <begin position="56"/>
        <end position="95"/>
    </location>
</feature>
<reference evidence="11" key="2">
    <citation type="submission" date="2017-09" db="EMBL/GenBank/DDBJ databases">
        <title>FDA dAtabase for Regulatory Grade micrObial Sequences (FDA-ARGOS): Supporting development and validation of Infectious Disease Dx tests.</title>
        <authorList>
            <person name="Minogue T."/>
            <person name="Wolcott M."/>
            <person name="Wasieloski L."/>
            <person name="Aguilar W."/>
            <person name="Moore D."/>
            <person name="Tallon L."/>
            <person name="Sadzewicz L."/>
            <person name="Ott S."/>
            <person name="Zhao X."/>
            <person name="Nagaraj S."/>
            <person name="Vavikolanu K."/>
            <person name="Aluvathingal J."/>
            <person name="Nadendla S."/>
            <person name="Sichtig H."/>
        </authorList>
    </citation>
    <scope>NUCLEOTIDE SEQUENCE [LARGE SCALE GENOMIC DNA]</scope>
    <source>
        <strain evidence="11">FDAARGOS_390</strain>
    </source>
</reference>
<evidence type="ECO:0000313" key="11">
    <source>
        <dbReference type="Proteomes" id="UP000220629"/>
    </source>
</evidence>
<keyword evidence="4 8" id="KW-0238">DNA-binding</keyword>
<organism evidence="8 11">
    <name type="scientific">Burkholderia gladioli</name>
    <name type="common">Pseudomonas marginata</name>
    <name type="synonym">Phytomonas marginata</name>
    <dbReference type="NCBI Taxonomy" id="28095"/>
    <lineage>
        <taxon>Bacteria</taxon>
        <taxon>Pseudomonadati</taxon>
        <taxon>Pseudomonadota</taxon>
        <taxon>Betaproteobacteria</taxon>
        <taxon>Burkholderiales</taxon>
        <taxon>Burkholderiaceae</taxon>
        <taxon>Burkholderia</taxon>
    </lineage>
</organism>
<evidence type="ECO:0000256" key="2">
    <source>
        <dbReference type="ARBA" id="ARBA00010610"/>
    </source>
</evidence>
<dbReference type="OMA" id="ITTWFSI"/>
<dbReference type="EMBL" id="JPGG01000016">
    <property type="protein sequence ID" value="KGC15126.1"/>
    <property type="molecule type" value="Genomic_DNA"/>
</dbReference>
<keyword evidence="3" id="KW-0963">Cytoplasm</keyword>
<dbReference type="InterPro" id="IPR027444">
    <property type="entry name" value="H-NS_C_dom"/>
</dbReference>
<dbReference type="GeneID" id="66460808"/>
<comment type="similarity">
    <text evidence="2">Belongs to the histone-like protein H-NS family.</text>
</comment>
<name>A0A095Y6J3_BURGA</name>
<reference evidence="7 10" key="1">
    <citation type="submission" date="2014-04" db="EMBL/GenBank/DDBJ databases">
        <authorList>
            <person name="Bishop-Lilly K.A."/>
            <person name="Broomall S.M."/>
            <person name="Chain P.S."/>
            <person name="Chertkov O."/>
            <person name="Coyne S.R."/>
            <person name="Daligault H.E."/>
            <person name="Davenport K.W."/>
            <person name="Erkkila T."/>
            <person name="Frey K.G."/>
            <person name="Gibbons H.S."/>
            <person name="Gu W."/>
            <person name="Jaissle J."/>
            <person name="Johnson S.L."/>
            <person name="Koroleva G.I."/>
            <person name="Ladner J.T."/>
            <person name="Lo C.-C."/>
            <person name="Minogue T.D."/>
            <person name="Munk C."/>
            <person name="Palacios G.F."/>
            <person name="Redden C.L."/>
            <person name="Rosenzweig C.N."/>
            <person name="Scholz M.B."/>
            <person name="Teshima H."/>
            <person name="Xu Y."/>
        </authorList>
    </citation>
    <scope>NUCLEOTIDE SEQUENCE [LARGE SCALE GENOMIC DNA]</scope>
    <source>
        <strain evidence="7">Gladioli</strain>
        <strain evidence="10">gladioli</strain>
    </source>
</reference>
<dbReference type="Pfam" id="PF00816">
    <property type="entry name" value="Histone_HNS"/>
    <property type="match status" value="1"/>
</dbReference>
<dbReference type="EMBL" id="PDDY01000001">
    <property type="protein sequence ID" value="PEH42444.1"/>
    <property type="molecule type" value="Genomic_DNA"/>
</dbReference>
<evidence type="ECO:0000256" key="5">
    <source>
        <dbReference type="SAM" id="MobiDB-lite"/>
    </source>
</evidence>
<dbReference type="EMBL" id="CP104215">
    <property type="protein sequence ID" value="UWX73119.1"/>
    <property type="molecule type" value="Genomic_DNA"/>
</dbReference>
<evidence type="ECO:0000313" key="8">
    <source>
        <dbReference type="EMBL" id="PEH42444.1"/>
    </source>
</evidence>
<dbReference type="Proteomes" id="UP001059745">
    <property type="component" value="Chromosome 2"/>
</dbReference>
<dbReference type="GO" id="GO:0009295">
    <property type="term" value="C:nucleoid"/>
    <property type="evidence" value="ECO:0007669"/>
    <property type="project" value="UniProtKB-SubCell"/>
</dbReference>
<reference evidence="8" key="3">
    <citation type="submission" date="2017-09" db="EMBL/GenBank/DDBJ databases">
        <title>FDA dAtabase for Regulatory Grade micrObial Sequences (FDA-ARGOS): Supporting development and validation of Infectious Disease Dx tests.</title>
        <authorList>
            <person name="Minogue T."/>
            <person name="Wolcott M."/>
            <person name="Wasieloski L."/>
            <person name="Aguilar W."/>
            <person name="Moore D."/>
            <person name="Tallon L.J."/>
            <person name="Sadzewicz L."/>
            <person name="Ott S."/>
            <person name="Zhao X."/>
            <person name="Nagaraj S."/>
            <person name="Vavikolanu K."/>
            <person name="Aluvathingal J."/>
            <person name="Nadendla S."/>
            <person name="Sichtig H."/>
        </authorList>
    </citation>
    <scope>NUCLEOTIDE SEQUENCE</scope>
    <source>
        <strain evidence="8">FDAARGOS_390</strain>
    </source>
</reference>
<dbReference type="PANTHER" id="PTHR38097:SF2">
    <property type="entry name" value="DNA-BINDING PROTEIN STPA"/>
    <property type="match status" value="1"/>
</dbReference>
<evidence type="ECO:0000313" key="10">
    <source>
        <dbReference type="Proteomes" id="UP000029590"/>
    </source>
</evidence>
<evidence type="ECO:0000256" key="4">
    <source>
        <dbReference type="ARBA" id="ARBA00023125"/>
    </source>
</evidence>
<evidence type="ECO:0000256" key="1">
    <source>
        <dbReference type="ARBA" id="ARBA00004453"/>
    </source>
</evidence>
<proteinExistence type="inferred from homology"/>
<evidence type="ECO:0000256" key="3">
    <source>
        <dbReference type="ARBA" id="ARBA00022490"/>
    </source>
</evidence>
<dbReference type="GO" id="GO:0003677">
    <property type="term" value="F:DNA binding"/>
    <property type="evidence" value="ECO:0007669"/>
    <property type="project" value="UniProtKB-KW"/>
</dbReference>
<comment type="subcellular location">
    <subcellularLocation>
        <location evidence="1">Cytoplasm</location>
        <location evidence="1">Nucleoid</location>
    </subcellularLocation>
</comment>
<dbReference type="KEGG" id="bgo:BM43_5083"/>
<sequence length="96" mass="11101">MSNYHELLAQLNELTRQAGEAREAELKIVIADIRRAIAEYGLTERDLFPPRLGRPRKEDQKPKPRYRDPETGATWTGRGRVPGWIAGQDRERFLIS</sequence>
<dbReference type="Proteomes" id="UP000220629">
    <property type="component" value="Unassembled WGS sequence"/>
</dbReference>
<dbReference type="Proteomes" id="UP000029590">
    <property type="component" value="Unassembled WGS sequence"/>
</dbReference>
<accession>A0A095Y6J3</accession>
<accession>A0A095FBQ8</accession>
<reference evidence="9" key="4">
    <citation type="submission" date="2022-09" db="EMBL/GenBank/DDBJ databases">
        <title>Genomic of Burkholderia gladioli.</title>
        <authorList>
            <person name="Wu H."/>
        </authorList>
    </citation>
    <scope>NUCLEOTIDE SEQUENCE</scope>
    <source>
        <strain evidence="9">ZN-S4</strain>
    </source>
</reference>
<dbReference type="PANTHER" id="PTHR38097">
    <property type="match status" value="1"/>
</dbReference>
<evidence type="ECO:0000313" key="9">
    <source>
        <dbReference type="EMBL" id="UWX73119.1"/>
    </source>
</evidence>
<dbReference type="RefSeq" id="WP_013690187.1">
    <property type="nucleotide sequence ID" value="NZ_CADEPO010000013.1"/>
</dbReference>
<dbReference type="AlphaFoldDB" id="A0A095Y6J3"/>